<sequence length="288" mass="31115">MSTHPLPSSYIQRFMLENLDIRGAVVRLDDVWQSLQAGRDYAPAVAKLLGEMAAVSTVIAGNLKQPGRLTFQVQGHGPVSLLVIDCTETLNLRGYAKAEGALSGEGLEALVGDGRLQLTLDIAGLDQPYQSLVPLEGDSIAATFSHYLEQSEQQPAGLWLACSSTAAAALFVQKLPGADAKDIDGWARVQTLAETVRADELLGLDPAALLGRLFAEEDVRLFTPRAVTHHWPPTPEKVADMLRGLGEDEVRAVLAEHGEVVVHDDLSNHTYRFGPDDVDALFKPPTLH</sequence>
<evidence type="ECO:0000313" key="7">
    <source>
        <dbReference type="Proteomes" id="UP000002588"/>
    </source>
</evidence>
<dbReference type="InterPro" id="IPR000397">
    <property type="entry name" value="Heat_shock_Hsp33"/>
</dbReference>
<dbReference type="RefSeq" id="WP_011765390.1">
    <property type="nucleotide sequence ID" value="NC_008702.1"/>
</dbReference>
<organism evidence="6 7">
    <name type="scientific">Azoarcus sp. (strain BH72)</name>
    <dbReference type="NCBI Taxonomy" id="418699"/>
    <lineage>
        <taxon>Bacteria</taxon>
        <taxon>Pseudomonadati</taxon>
        <taxon>Pseudomonadota</taxon>
        <taxon>Betaproteobacteria</taxon>
        <taxon>Rhodocyclales</taxon>
        <taxon>Zoogloeaceae</taxon>
        <taxon>Azoarcus</taxon>
    </lineage>
</organism>
<evidence type="ECO:0000256" key="4">
    <source>
        <dbReference type="ARBA" id="ARBA00023186"/>
    </source>
</evidence>
<dbReference type="PIRSF" id="PIRSF005261">
    <property type="entry name" value="Heat_shock_Hsp33"/>
    <property type="match status" value="1"/>
</dbReference>
<dbReference type="GO" id="GO:0042026">
    <property type="term" value="P:protein refolding"/>
    <property type="evidence" value="ECO:0007669"/>
    <property type="project" value="TreeGrafter"/>
</dbReference>
<dbReference type="SUPFAM" id="SSF64397">
    <property type="entry name" value="Hsp33 domain"/>
    <property type="match status" value="1"/>
</dbReference>
<dbReference type="GO" id="GO:0051082">
    <property type="term" value="F:unfolded protein binding"/>
    <property type="evidence" value="ECO:0007669"/>
    <property type="project" value="InterPro"/>
</dbReference>
<dbReference type="GO" id="GO:0005737">
    <property type="term" value="C:cytoplasm"/>
    <property type="evidence" value="ECO:0007669"/>
    <property type="project" value="InterPro"/>
</dbReference>
<dbReference type="Gene3D" id="1.10.287.480">
    <property type="entry name" value="helix hairpin bin"/>
    <property type="match status" value="1"/>
</dbReference>
<evidence type="ECO:0000256" key="5">
    <source>
        <dbReference type="ARBA" id="ARBA00023284"/>
    </source>
</evidence>
<gene>
    <name evidence="6" type="primary">hslO</name>
    <name evidence="6" type="ordered locus">azo1657</name>
</gene>
<dbReference type="Pfam" id="PF01430">
    <property type="entry name" value="HSP33"/>
    <property type="match status" value="1"/>
</dbReference>
<dbReference type="HOGENOM" id="CLU_054493_0_0_4"/>
<keyword evidence="3" id="KW-1015">Disulfide bond</keyword>
<dbReference type="CDD" id="cd00498">
    <property type="entry name" value="Hsp33"/>
    <property type="match status" value="1"/>
</dbReference>
<keyword evidence="5" id="KW-0676">Redox-active center</keyword>
<keyword evidence="4" id="KW-0143">Chaperone</keyword>
<dbReference type="PANTHER" id="PTHR30111">
    <property type="entry name" value="33 KDA CHAPERONIN"/>
    <property type="match status" value="1"/>
</dbReference>
<dbReference type="Gene3D" id="3.55.30.10">
    <property type="entry name" value="Hsp33 domain"/>
    <property type="match status" value="1"/>
</dbReference>
<protein>
    <submittedName>
        <fullName evidence="6">33 kDa chaperonin</fullName>
    </submittedName>
</protein>
<evidence type="ECO:0000256" key="2">
    <source>
        <dbReference type="ARBA" id="ARBA00022833"/>
    </source>
</evidence>
<reference evidence="6 7" key="1">
    <citation type="journal article" date="2006" name="Nat. Biotechnol.">
        <title>Complete genome of the mutualistic, N2-fixing grass endophyte Azoarcus sp. strain BH72.</title>
        <authorList>
            <person name="Krause A."/>
            <person name="Ramakumar A."/>
            <person name="Bartels D."/>
            <person name="Battistoni F."/>
            <person name="Bekel T."/>
            <person name="Boch J."/>
            <person name="Boehm M."/>
            <person name="Friedrich F."/>
            <person name="Hurek T."/>
            <person name="Krause L."/>
            <person name="Linke B."/>
            <person name="McHardy A.C."/>
            <person name="Sarkar A."/>
            <person name="Schneiker S."/>
            <person name="Syed A.A."/>
            <person name="Thauer R."/>
            <person name="Vorhoelter F.-J."/>
            <person name="Weidner S."/>
            <person name="Puehler A."/>
            <person name="Reinhold-Hurek B."/>
            <person name="Kaiser O."/>
            <person name="Goesmann A."/>
        </authorList>
    </citation>
    <scope>NUCLEOTIDE SEQUENCE [LARGE SCALE GENOMIC DNA]</scope>
    <source>
        <strain evidence="6 7">BH72</strain>
    </source>
</reference>
<dbReference type="KEGG" id="azo:azo1657"/>
<dbReference type="STRING" id="62928.azo1657"/>
<keyword evidence="7" id="KW-1185">Reference proteome</keyword>
<dbReference type="Proteomes" id="UP000002588">
    <property type="component" value="Chromosome"/>
</dbReference>
<name>A1K619_AZOSB</name>
<keyword evidence="1" id="KW-0963">Cytoplasm</keyword>
<dbReference type="PANTHER" id="PTHR30111:SF1">
    <property type="entry name" value="33 KDA CHAPERONIN"/>
    <property type="match status" value="1"/>
</dbReference>
<dbReference type="SUPFAM" id="SSF118352">
    <property type="entry name" value="HSP33 redox switch-like"/>
    <property type="match status" value="1"/>
</dbReference>
<dbReference type="Gene3D" id="3.90.1280.10">
    <property type="entry name" value="HSP33 redox switch-like"/>
    <property type="match status" value="1"/>
</dbReference>
<proteinExistence type="predicted"/>
<dbReference type="eggNOG" id="COG1281">
    <property type="taxonomic scope" value="Bacteria"/>
</dbReference>
<dbReference type="EMBL" id="AM406670">
    <property type="protein sequence ID" value="CAL94274.1"/>
    <property type="molecule type" value="Genomic_DNA"/>
</dbReference>
<evidence type="ECO:0000256" key="3">
    <source>
        <dbReference type="ARBA" id="ARBA00023157"/>
    </source>
</evidence>
<dbReference type="AlphaFoldDB" id="A1K619"/>
<dbReference type="GO" id="GO:0044183">
    <property type="term" value="F:protein folding chaperone"/>
    <property type="evidence" value="ECO:0007669"/>
    <property type="project" value="TreeGrafter"/>
</dbReference>
<dbReference type="InterPro" id="IPR023212">
    <property type="entry name" value="Hsp33_helix_hairpin_bin_dom_sf"/>
</dbReference>
<evidence type="ECO:0000256" key="1">
    <source>
        <dbReference type="ARBA" id="ARBA00022490"/>
    </source>
</evidence>
<dbReference type="InterPro" id="IPR016154">
    <property type="entry name" value="Heat_shock_Hsp33_C"/>
</dbReference>
<evidence type="ECO:0000313" key="6">
    <source>
        <dbReference type="EMBL" id="CAL94274.1"/>
    </source>
</evidence>
<keyword evidence="2" id="KW-0862">Zinc</keyword>
<accession>A1K619</accession>
<dbReference type="InterPro" id="IPR016153">
    <property type="entry name" value="Heat_shock_Hsp33_N"/>
</dbReference>